<evidence type="ECO:0008006" key="4">
    <source>
        <dbReference type="Google" id="ProtNLM"/>
    </source>
</evidence>
<dbReference type="OMA" id="FFIWAGT"/>
<feature type="repeat" description="PPR" evidence="2">
    <location>
        <begin position="233"/>
        <end position="267"/>
    </location>
</feature>
<dbReference type="InterPro" id="IPR051222">
    <property type="entry name" value="PPR/CCM1_RNA-binding"/>
</dbReference>
<dbReference type="NCBIfam" id="TIGR00756">
    <property type="entry name" value="PPR"/>
    <property type="match status" value="6"/>
</dbReference>
<dbReference type="Pfam" id="PF01535">
    <property type="entry name" value="PPR"/>
    <property type="match status" value="2"/>
</dbReference>
<dbReference type="FunCoup" id="A0A059C161">
    <property type="interactions" value="233"/>
</dbReference>
<feature type="repeat" description="PPR" evidence="2">
    <location>
        <begin position="163"/>
        <end position="197"/>
    </location>
</feature>
<organism evidence="3">
    <name type="scientific">Eucalyptus grandis</name>
    <name type="common">Flooded gum</name>
    <dbReference type="NCBI Taxonomy" id="71139"/>
    <lineage>
        <taxon>Eukaryota</taxon>
        <taxon>Viridiplantae</taxon>
        <taxon>Streptophyta</taxon>
        <taxon>Embryophyta</taxon>
        <taxon>Tracheophyta</taxon>
        <taxon>Spermatophyta</taxon>
        <taxon>Magnoliopsida</taxon>
        <taxon>eudicotyledons</taxon>
        <taxon>Gunneridae</taxon>
        <taxon>Pentapetalae</taxon>
        <taxon>rosids</taxon>
        <taxon>malvids</taxon>
        <taxon>Myrtales</taxon>
        <taxon>Myrtaceae</taxon>
        <taxon>Myrtoideae</taxon>
        <taxon>Eucalypteae</taxon>
        <taxon>Eucalyptus</taxon>
    </lineage>
</organism>
<accession>A0A059C161</accession>
<dbReference type="Pfam" id="PF12854">
    <property type="entry name" value="PPR_1"/>
    <property type="match status" value="1"/>
</dbReference>
<dbReference type="InParanoid" id="A0A059C161"/>
<dbReference type="Gene3D" id="1.25.40.10">
    <property type="entry name" value="Tetratricopeptide repeat domain"/>
    <property type="match status" value="4"/>
</dbReference>
<feature type="repeat" description="PPR" evidence="2">
    <location>
        <begin position="198"/>
        <end position="232"/>
    </location>
</feature>
<dbReference type="EMBL" id="KK198757">
    <property type="protein sequence ID" value="KCW71939.1"/>
    <property type="molecule type" value="Genomic_DNA"/>
</dbReference>
<dbReference type="InterPro" id="IPR011990">
    <property type="entry name" value="TPR-like_helical_dom_sf"/>
</dbReference>
<reference evidence="3" key="1">
    <citation type="submission" date="2013-07" db="EMBL/GenBank/DDBJ databases">
        <title>The genome of Eucalyptus grandis.</title>
        <authorList>
            <person name="Schmutz J."/>
            <person name="Hayes R."/>
            <person name="Myburg A."/>
            <person name="Tuskan G."/>
            <person name="Grattapaglia D."/>
            <person name="Rokhsar D.S."/>
        </authorList>
    </citation>
    <scope>NUCLEOTIDE SEQUENCE</scope>
    <source>
        <tissue evidence="3">Leaf extractions</tissue>
    </source>
</reference>
<dbReference type="InterPro" id="IPR002885">
    <property type="entry name" value="PPR_rpt"/>
</dbReference>
<evidence type="ECO:0000313" key="3">
    <source>
        <dbReference type="EMBL" id="KCW71939.1"/>
    </source>
</evidence>
<dbReference type="Gramene" id="KCW71939">
    <property type="protein sequence ID" value="KCW71939"/>
    <property type="gene ID" value="EUGRSUZ_E00397"/>
</dbReference>
<evidence type="ECO:0000256" key="1">
    <source>
        <dbReference type="ARBA" id="ARBA00022737"/>
    </source>
</evidence>
<dbReference type="PROSITE" id="PS51375">
    <property type="entry name" value="PPR"/>
    <property type="match status" value="7"/>
</dbReference>
<dbReference type="KEGG" id="egr:104443660"/>
<keyword evidence="1" id="KW-0677">Repeat</keyword>
<proteinExistence type="predicted"/>
<dbReference type="Pfam" id="PF13041">
    <property type="entry name" value="PPR_2"/>
    <property type="match status" value="2"/>
</dbReference>
<protein>
    <recommendedName>
        <fullName evidence="4">Pentacotripeptide-repeat region of PRORP domain-containing protein</fullName>
    </recommendedName>
</protein>
<dbReference type="eggNOG" id="KOG4197">
    <property type="taxonomic scope" value="Eukaryota"/>
</dbReference>
<feature type="repeat" description="PPR" evidence="2">
    <location>
        <begin position="340"/>
        <end position="374"/>
    </location>
</feature>
<feature type="repeat" description="PPR" evidence="2">
    <location>
        <begin position="270"/>
        <end position="304"/>
    </location>
</feature>
<feature type="repeat" description="PPR" evidence="2">
    <location>
        <begin position="305"/>
        <end position="339"/>
    </location>
</feature>
<name>A0A059C161_EUCGR</name>
<dbReference type="PANTHER" id="PTHR47942:SF16">
    <property type="entry name" value="PENTATRICOPEPTIDE REPEAT DOMAIN CONTAINING PROTEIN-RELATED"/>
    <property type="match status" value="1"/>
</dbReference>
<evidence type="ECO:0000256" key="2">
    <source>
        <dbReference type="PROSITE-ProRule" id="PRU00708"/>
    </source>
</evidence>
<dbReference type="PANTHER" id="PTHR47942">
    <property type="entry name" value="TETRATRICOPEPTIDE REPEAT (TPR)-LIKE SUPERFAMILY PROTEIN-RELATED"/>
    <property type="match status" value="1"/>
</dbReference>
<dbReference type="OrthoDB" id="185373at2759"/>
<sequence length="475" mass="53147">MSRSSVARMISVSITSRVHKFSTLQPSAASAAEKFYSRVRQNGGNIEKSLAAVRGHLDPSCVGEVLTRCSTEQSLLGLRFFVWSGLQPGYRHSSYMYAKACEIFEIRRNPRVIRDVIESYGVEECPLSVKAVKVVLNLCKEAKLAEEALWVLRKMPEFNLRADTTAHNIVIKLFCQKEDMDSAEKLMREMSEVGLYSDMITFVEMVKGFCNVGRLENAYQLIKLMRGHGCVPNVVVYSALLDGVCRNGNMDRTLELLTEMEKDGGHCSPNVVTYTSVIQSFCNRGLTKEALGILDRMIACGCAPNRVTVAALLEGLCKKGQLEEAYKLIDKVVSEGSVPNGECYSSMVVSLMRYKFFDEAVMLFKRLLDCGLKPDGLASSLIIKELCTEGRGLDGFQFFDEIEKMGCLLSIDSDVYSVLLHWLCLHNHMIEATKVTRTMLDKGVRLQALYADDIVKHLQKCGDNELVSLLSERLR</sequence>
<feature type="repeat" description="PPR" evidence="2">
    <location>
        <begin position="412"/>
        <end position="446"/>
    </location>
</feature>
<dbReference type="AlphaFoldDB" id="A0A059C161"/>
<gene>
    <name evidence="3" type="ORF">EUGRSUZ_E00397</name>
</gene>